<evidence type="ECO:0000256" key="1">
    <source>
        <dbReference type="SAM" id="Phobius"/>
    </source>
</evidence>
<organism evidence="4">
    <name type="scientific">Davidia involucrata</name>
    <name type="common">Dove tree</name>
    <dbReference type="NCBI Taxonomy" id="16924"/>
    <lineage>
        <taxon>Eukaryota</taxon>
        <taxon>Viridiplantae</taxon>
        <taxon>Streptophyta</taxon>
        <taxon>Embryophyta</taxon>
        <taxon>Tracheophyta</taxon>
        <taxon>Spermatophyta</taxon>
        <taxon>Magnoliopsida</taxon>
        <taxon>eudicotyledons</taxon>
        <taxon>Gunneridae</taxon>
        <taxon>Pentapetalae</taxon>
        <taxon>asterids</taxon>
        <taxon>Cornales</taxon>
        <taxon>Nyssaceae</taxon>
        <taxon>Davidia</taxon>
    </lineage>
</organism>
<dbReference type="AlphaFoldDB" id="A0A5B6ZQP0"/>
<feature type="transmembrane region" description="Helical" evidence="1">
    <location>
        <begin position="345"/>
        <end position="365"/>
    </location>
</feature>
<dbReference type="InterPro" id="IPR056696">
    <property type="entry name" value="DUF7794"/>
</dbReference>
<evidence type="ECO:0000259" key="3">
    <source>
        <dbReference type="Pfam" id="PF25070"/>
    </source>
</evidence>
<keyword evidence="1" id="KW-0472">Membrane</keyword>
<dbReference type="PANTHER" id="PTHR37735:SF1">
    <property type="entry name" value="OS08G0567000 PROTEIN"/>
    <property type="match status" value="1"/>
</dbReference>
<gene>
    <name evidence="4" type="ORF">Din_015172</name>
</gene>
<feature type="chain" id="PRO_5022891328" description="DUF7794 domain-containing protein" evidence="2">
    <location>
        <begin position="25"/>
        <end position="382"/>
    </location>
</feature>
<dbReference type="GO" id="GO:0012505">
    <property type="term" value="C:endomembrane system"/>
    <property type="evidence" value="ECO:0007669"/>
    <property type="project" value="TreeGrafter"/>
</dbReference>
<accession>A0A5B6ZQP0</accession>
<keyword evidence="1" id="KW-1133">Transmembrane helix</keyword>
<dbReference type="Pfam" id="PF25070">
    <property type="entry name" value="DUF7794"/>
    <property type="match status" value="1"/>
</dbReference>
<feature type="domain" description="DUF7794" evidence="3">
    <location>
        <begin position="27"/>
        <end position="299"/>
    </location>
</feature>
<keyword evidence="2" id="KW-0732">Signal</keyword>
<sequence>MDSHSCNSFRLLIILSLLCLQSRADGTGSIFFLDSPTHQYFRPRSSDAALEAHSMVLPEVGAAVSVLLGFAPPAMLSAASSLKLNEVLMPNPFDRPRTVFMLEVRGAFKDSQIMVDSDNTLFGSAFKSKVIFGPNNADVQLPDEDEVSVVSLNEPLSFDIDAEFTNKELNDFASWLGGSYITNALEPLNGELTIPLTSGAHMNLHMSKKADREFTTNLVSLIRNIRRAMEMHQDLYGSMHKPAELMTGIFYGIKALQEEYVDEGVAQQGVELFTASISKIFDSLQAVYKGQIVGVIFFNGTPSSELETMLNVKFTSRSSPRWLEEIKASPSSTIVQEVVLVRRTLAWITGIILLIATLIGVYFLMYMPLTRDTLLYSNVKLD</sequence>
<keyword evidence="1" id="KW-0812">Transmembrane</keyword>
<reference evidence="4" key="1">
    <citation type="submission" date="2019-08" db="EMBL/GenBank/DDBJ databases">
        <title>Reference gene set and small RNA set construction with multiple tissues from Davidia involucrata Baill.</title>
        <authorList>
            <person name="Yang H."/>
            <person name="Zhou C."/>
            <person name="Li G."/>
            <person name="Wang J."/>
            <person name="Gao P."/>
            <person name="Wang M."/>
            <person name="Wang R."/>
            <person name="Zhao Y."/>
        </authorList>
    </citation>
    <scope>NUCLEOTIDE SEQUENCE</scope>
    <source>
        <tissue evidence="4">Mixed with DoveR01_LX</tissue>
    </source>
</reference>
<dbReference type="EMBL" id="GHES01015172">
    <property type="protein sequence ID" value="MPA45731.1"/>
    <property type="molecule type" value="Transcribed_RNA"/>
</dbReference>
<evidence type="ECO:0000313" key="4">
    <source>
        <dbReference type="EMBL" id="MPA45731.1"/>
    </source>
</evidence>
<feature type="signal peptide" evidence="2">
    <location>
        <begin position="1"/>
        <end position="24"/>
    </location>
</feature>
<dbReference type="PANTHER" id="PTHR37735">
    <property type="entry name" value="OS08G0567000 PROTEIN"/>
    <property type="match status" value="1"/>
</dbReference>
<evidence type="ECO:0000256" key="2">
    <source>
        <dbReference type="SAM" id="SignalP"/>
    </source>
</evidence>
<name>A0A5B6ZQP0_DAVIN</name>
<proteinExistence type="predicted"/>
<protein>
    <recommendedName>
        <fullName evidence="3">DUF7794 domain-containing protein</fullName>
    </recommendedName>
</protein>